<dbReference type="EMBL" id="MN739706">
    <property type="protein sequence ID" value="QHT22153.1"/>
    <property type="molecule type" value="Genomic_DNA"/>
</dbReference>
<keyword evidence="1" id="KW-1133">Transmembrane helix</keyword>
<keyword evidence="1" id="KW-0472">Membrane</keyword>
<keyword evidence="1" id="KW-0812">Transmembrane</keyword>
<reference evidence="2" key="1">
    <citation type="journal article" date="2020" name="Nature">
        <title>Giant virus diversity and host interactions through global metagenomics.</title>
        <authorList>
            <person name="Schulz F."/>
            <person name="Roux S."/>
            <person name="Paez-Espino D."/>
            <person name="Jungbluth S."/>
            <person name="Walsh D.A."/>
            <person name="Denef V.J."/>
            <person name="McMahon K.D."/>
            <person name="Konstantinidis K.T."/>
            <person name="Eloe-Fadrosh E.A."/>
            <person name="Kyrpides N.C."/>
            <person name="Woyke T."/>
        </authorList>
    </citation>
    <scope>NUCLEOTIDE SEQUENCE</scope>
    <source>
        <strain evidence="2">GVMAG-M-3300023179-103</strain>
    </source>
</reference>
<accession>A0A6C0E0S6</accession>
<protein>
    <submittedName>
        <fullName evidence="2">Uncharacterized protein</fullName>
    </submittedName>
</protein>
<evidence type="ECO:0000313" key="2">
    <source>
        <dbReference type="EMBL" id="QHT22153.1"/>
    </source>
</evidence>
<sequence>MGFRHILHNIKEYYVLYTIIGLYLLGLFIFVIGLLLEPHVGSNYISTNIKIIKINNTDIYFNFIDTFPCKYCLHTTLTCSLNNLCPSLIIDKIYPYYCDCEKYICGFIKYNYYNTTGFILILFGANVMFISFLISFIKVCKMFLL</sequence>
<organism evidence="2">
    <name type="scientific">viral metagenome</name>
    <dbReference type="NCBI Taxonomy" id="1070528"/>
    <lineage>
        <taxon>unclassified sequences</taxon>
        <taxon>metagenomes</taxon>
        <taxon>organismal metagenomes</taxon>
    </lineage>
</organism>
<name>A0A6C0E0S6_9ZZZZ</name>
<feature type="transmembrane region" description="Helical" evidence="1">
    <location>
        <begin position="117"/>
        <end position="137"/>
    </location>
</feature>
<proteinExistence type="predicted"/>
<dbReference type="AlphaFoldDB" id="A0A6C0E0S6"/>
<evidence type="ECO:0000256" key="1">
    <source>
        <dbReference type="SAM" id="Phobius"/>
    </source>
</evidence>
<feature type="transmembrane region" description="Helical" evidence="1">
    <location>
        <begin position="12"/>
        <end position="36"/>
    </location>
</feature>